<protein>
    <submittedName>
        <fullName evidence="1">Uncharacterized protein</fullName>
    </submittedName>
</protein>
<organism evidence="1 2">
    <name type="scientific">Neorhodopirellula pilleata</name>
    <dbReference type="NCBI Taxonomy" id="2714738"/>
    <lineage>
        <taxon>Bacteria</taxon>
        <taxon>Pseudomonadati</taxon>
        <taxon>Planctomycetota</taxon>
        <taxon>Planctomycetia</taxon>
        <taxon>Pirellulales</taxon>
        <taxon>Pirellulaceae</taxon>
        <taxon>Neorhodopirellula</taxon>
    </lineage>
</organism>
<dbReference type="AlphaFoldDB" id="A0A5C6AXL4"/>
<proteinExistence type="predicted"/>
<comment type="caution">
    <text evidence="1">The sequence shown here is derived from an EMBL/GenBank/DDBJ whole genome shotgun (WGS) entry which is preliminary data.</text>
</comment>
<keyword evidence="2" id="KW-1185">Reference proteome</keyword>
<dbReference type="OrthoDB" id="257093at2"/>
<evidence type="ECO:0000313" key="1">
    <source>
        <dbReference type="EMBL" id="TWU03782.1"/>
    </source>
</evidence>
<sequence>MNFSSVEASYGAVEELEWPDIWDDYERAVRNFADAHRRPCEEFGISEEVGGPLIHQLRFLDPKGECIAALQRWQASLHKAEDSLRRLLKRLPDDWRSAKVLDRISRLFELEQCAIDVSLVESLRKMHVDNESLVDLVAFSKTLRGFEHAVEAIERVGTKEAREAISRIAHTVTEHPTRLNRLGDAAIAISVQLNEPKVIPLLVNRLAAAYANASKEPPPIGQNQTLESPPIGKIVAQLLTVIEGSGDRLQEKLLIQLAGLGLVDTSPEEVERRRLENPHLGVEQAMITRDLLPVRTAARREIEKRKIAS</sequence>
<reference evidence="1 2" key="1">
    <citation type="submission" date="2019-02" db="EMBL/GenBank/DDBJ databases">
        <title>Deep-cultivation of Planctomycetes and their phenomic and genomic characterization uncovers novel biology.</title>
        <authorList>
            <person name="Wiegand S."/>
            <person name="Jogler M."/>
            <person name="Boedeker C."/>
            <person name="Pinto D."/>
            <person name="Vollmers J."/>
            <person name="Rivas-Marin E."/>
            <person name="Kohn T."/>
            <person name="Peeters S.H."/>
            <person name="Heuer A."/>
            <person name="Rast P."/>
            <person name="Oberbeckmann S."/>
            <person name="Bunk B."/>
            <person name="Jeske O."/>
            <person name="Meyerdierks A."/>
            <person name="Storesund J.E."/>
            <person name="Kallscheuer N."/>
            <person name="Luecker S."/>
            <person name="Lage O.M."/>
            <person name="Pohl T."/>
            <person name="Merkel B.J."/>
            <person name="Hornburger P."/>
            <person name="Mueller R.-W."/>
            <person name="Bruemmer F."/>
            <person name="Labrenz M."/>
            <person name="Spormann A.M."/>
            <person name="Op Den Camp H."/>
            <person name="Overmann J."/>
            <person name="Amann R."/>
            <person name="Jetten M.S.M."/>
            <person name="Mascher T."/>
            <person name="Medema M.H."/>
            <person name="Devos D.P."/>
            <person name="Kaster A.-K."/>
            <person name="Ovreas L."/>
            <person name="Rohde M."/>
            <person name="Galperin M.Y."/>
            <person name="Jogler C."/>
        </authorList>
    </citation>
    <scope>NUCLEOTIDE SEQUENCE [LARGE SCALE GENOMIC DNA]</scope>
    <source>
        <strain evidence="1 2">Pla100</strain>
    </source>
</reference>
<accession>A0A5C6AXL4</accession>
<dbReference type="EMBL" id="SJPM01000001">
    <property type="protein sequence ID" value="TWU03782.1"/>
    <property type="molecule type" value="Genomic_DNA"/>
</dbReference>
<dbReference type="RefSeq" id="WP_146576237.1">
    <property type="nucleotide sequence ID" value="NZ_SJPM01000001.1"/>
</dbReference>
<gene>
    <name evidence="1" type="ORF">Pla100_07120</name>
</gene>
<dbReference type="Proteomes" id="UP000316213">
    <property type="component" value="Unassembled WGS sequence"/>
</dbReference>
<name>A0A5C6AXL4_9BACT</name>
<evidence type="ECO:0000313" key="2">
    <source>
        <dbReference type="Proteomes" id="UP000316213"/>
    </source>
</evidence>